<protein>
    <recommendedName>
        <fullName evidence="1">Sec7/BIG1-like C-terminal domain-containing protein</fullName>
    </recommendedName>
</protein>
<sequence>FKAHASRYYPLLCEIMQFDLIPELRAVLRKFFLRIGLVFQITQSLEADQPSG</sequence>
<feature type="domain" description="Sec7/BIG1-like C-terminal" evidence="1">
    <location>
        <begin position="1"/>
        <end position="32"/>
    </location>
</feature>
<proteinExistence type="predicted"/>
<gene>
    <name evidence="2" type="ORF">M9458_048065</name>
</gene>
<feature type="non-terminal residue" evidence="2">
    <location>
        <position position="52"/>
    </location>
</feature>
<feature type="non-terminal residue" evidence="2">
    <location>
        <position position="1"/>
    </location>
</feature>
<organism evidence="2 3">
    <name type="scientific">Cirrhinus mrigala</name>
    <name type="common">Mrigala</name>
    <dbReference type="NCBI Taxonomy" id="683832"/>
    <lineage>
        <taxon>Eukaryota</taxon>
        <taxon>Metazoa</taxon>
        <taxon>Chordata</taxon>
        <taxon>Craniata</taxon>
        <taxon>Vertebrata</taxon>
        <taxon>Euteleostomi</taxon>
        <taxon>Actinopterygii</taxon>
        <taxon>Neopterygii</taxon>
        <taxon>Teleostei</taxon>
        <taxon>Ostariophysi</taxon>
        <taxon>Cypriniformes</taxon>
        <taxon>Cyprinidae</taxon>
        <taxon>Labeoninae</taxon>
        <taxon>Labeonini</taxon>
        <taxon>Cirrhinus</taxon>
    </lineage>
</organism>
<dbReference type="Proteomes" id="UP001529510">
    <property type="component" value="Unassembled WGS sequence"/>
</dbReference>
<dbReference type="InterPro" id="IPR046455">
    <property type="entry name" value="Sec7/BIG1-like_C"/>
</dbReference>
<reference evidence="2 3" key="1">
    <citation type="submission" date="2024-05" db="EMBL/GenBank/DDBJ databases">
        <title>Genome sequencing and assembly of Indian major carp, Cirrhinus mrigala (Hamilton, 1822).</title>
        <authorList>
            <person name="Mohindra V."/>
            <person name="Chowdhury L.M."/>
            <person name="Lal K."/>
            <person name="Jena J.K."/>
        </authorList>
    </citation>
    <scope>NUCLEOTIDE SEQUENCE [LARGE SCALE GENOMIC DNA]</scope>
    <source>
        <strain evidence="2">CM1030</strain>
        <tissue evidence="2">Blood</tissue>
    </source>
</reference>
<comment type="caution">
    <text evidence="2">The sequence shown here is derived from an EMBL/GenBank/DDBJ whole genome shotgun (WGS) entry which is preliminary data.</text>
</comment>
<evidence type="ECO:0000259" key="1">
    <source>
        <dbReference type="Pfam" id="PF20252"/>
    </source>
</evidence>
<dbReference type="Pfam" id="PF20252">
    <property type="entry name" value="BIG2_C"/>
    <property type="match status" value="1"/>
</dbReference>
<evidence type="ECO:0000313" key="3">
    <source>
        <dbReference type="Proteomes" id="UP001529510"/>
    </source>
</evidence>
<evidence type="ECO:0000313" key="2">
    <source>
        <dbReference type="EMBL" id="KAL0156819.1"/>
    </source>
</evidence>
<keyword evidence="3" id="KW-1185">Reference proteome</keyword>
<dbReference type="AlphaFoldDB" id="A0ABD0N5U3"/>
<name>A0ABD0N5U3_CIRMR</name>
<accession>A0ABD0N5U3</accession>
<dbReference type="EMBL" id="JAMKFB020000024">
    <property type="protein sequence ID" value="KAL0156819.1"/>
    <property type="molecule type" value="Genomic_DNA"/>
</dbReference>